<dbReference type="PANTHER" id="PTHR10740">
    <property type="entry name" value="TRANSFORMING GROWTH FACTOR ALPHA"/>
    <property type="match status" value="1"/>
</dbReference>
<dbReference type="Gene3D" id="2.10.25.10">
    <property type="entry name" value="Laminin"/>
    <property type="match status" value="1"/>
</dbReference>
<dbReference type="PROSITE" id="PS50026">
    <property type="entry name" value="EGF_3"/>
    <property type="match status" value="1"/>
</dbReference>
<dbReference type="GO" id="GO:0005634">
    <property type="term" value="C:nucleus"/>
    <property type="evidence" value="ECO:0007669"/>
    <property type="project" value="Ensembl"/>
</dbReference>
<keyword evidence="7 11" id="KW-0472">Membrane</keyword>
<dbReference type="GO" id="GO:0060598">
    <property type="term" value="P:dichotomous subdivision of terminal units involved in mammary gland duct morphogenesis"/>
    <property type="evidence" value="ECO:0007669"/>
    <property type="project" value="Ensembl"/>
</dbReference>
<name>A0A671G488_RHIFE</name>
<reference evidence="14" key="3">
    <citation type="submission" date="2018-12" db="EMBL/GenBank/DDBJ databases">
        <title>G10K-VGP greater horseshoe bat female genome, primary haplotype.</title>
        <authorList>
            <person name="Teeling E."/>
            <person name="Myers G."/>
            <person name="Vernes S."/>
            <person name="Pippel M."/>
            <person name="Winkler S."/>
            <person name="Fedrigo O."/>
            <person name="Rhie A."/>
            <person name="Koren S."/>
            <person name="Phillippy A."/>
            <person name="Lewin H."/>
            <person name="Damas J."/>
            <person name="Howe K."/>
            <person name="Mountcastle J."/>
            <person name="Jarvis E.D."/>
        </authorList>
    </citation>
    <scope>NUCLEOTIDE SEQUENCE [LARGE SCALE GENOMIC DNA]</scope>
</reference>
<dbReference type="PANTHER" id="PTHR10740:SF12">
    <property type="entry name" value="AMPHIREGULIN"/>
    <property type="match status" value="1"/>
</dbReference>
<keyword evidence="4" id="KW-0732">Signal</keyword>
<accession>A0A671G488</accession>
<dbReference type="GO" id="GO:0008284">
    <property type="term" value="P:positive regulation of cell population proliferation"/>
    <property type="evidence" value="ECO:0007669"/>
    <property type="project" value="Ensembl"/>
</dbReference>
<feature type="compositionally biased region" description="Basic and acidic residues" evidence="10">
    <location>
        <begin position="138"/>
        <end position="153"/>
    </location>
</feature>
<dbReference type="GO" id="GO:0060750">
    <property type="term" value="P:epithelial cell proliferation involved in mammary gland duct elongation"/>
    <property type="evidence" value="ECO:0007669"/>
    <property type="project" value="Ensembl"/>
</dbReference>
<evidence type="ECO:0000313" key="13">
    <source>
        <dbReference type="Ensembl" id="ENSRFEP00010030723.1"/>
    </source>
</evidence>
<feature type="region of interest" description="Disordered" evidence="10">
    <location>
        <begin position="64"/>
        <end position="105"/>
    </location>
</feature>
<protein>
    <submittedName>
        <fullName evidence="13">Amphiregulin</fullName>
    </submittedName>
</protein>
<evidence type="ECO:0000256" key="10">
    <source>
        <dbReference type="SAM" id="MobiDB-lite"/>
    </source>
</evidence>
<organism evidence="13 14">
    <name type="scientific">Rhinolophus ferrumequinum</name>
    <name type="common">Greater horseshoe bat</name>
    <dbReference type="NCBI Taxonomy" id="59479"/>
    <lineage>
        <taxon>Eukaryota</taxon>
        <taxon>Metazoa</taxon>
        <taxon>Chordata</taxon>
        <taxon>Craniata</taxon>
        <taxon>Vertebrata</taxon>
        <taxon>Euteleostomi</taxon>
        <taxon>Mammalia</taxon>
        <taxon>Eutheria</taxon>
        <taxon>Laurasiatheria</taxon>
        <taxon>Chiroptera</taxon>
        <taxon>Yinpterochiroptera</taxon>
        <taxon>Rhinolophoidea</taxon>
        <taxon>Rhinolophidae</taxon>
        <taxon>Rhinolophinae</taxon>
        <taxon>Rhinolophus</taxon>
    </lineage>
</organism>
<evidence type="ECO:0000256" key="4">
    <source>
        <dbReference type="ARBA" id="ARBA00022729"/>
    </source>
</evidence>
<reference evidence="13 14" key="1">
    <citation type="journal article" date="2015" name="Annu Rev Anim Biosci">
        <title>The Genome 10K Project: a way forward.</title>
        <authorList>
            <person name="Koepfli K.P."/>
            <person name="Paten B."/>
            <person name="O'Brien S.J."/>
            <person name="Koepfli K.P."/>
            <person name="Paten B."/>
            <person name="Antunes A."/>
            <person name="Belov K."/>
            <person name="Bustamante C."/>
            <person name="Castoe T.A."/>
            <person name="Clawson H."/>
            <person name="Crawford A.J."/>
            <person name="Diekhans M."/>
            <person name="Distel D."/>
            <person name="Durbin R."/>
            <person name="Earl D."/>
            <person name="Fujita M.K."/>
            <person name="Gamble T."/>
            <person name="Georges A."/>
            <person name="Gemmell N."/>
            <person name="Gilbert M.T."/>
            <person name="Graves J.M."/>
            <person name="Green R.E."/>
            <person name="Hickey G."/>
            <person name="Jarvis E.D."/>
            <person name="Johnson W."/>
            <person name="Komissarov A."/>
            <person name="Korf I."/>
            <person name="Kuhn R."/>
            <person name="Larkin D.M."/>
            <person name="Lewin H."/>
            <person name="Lopez J.V."/>
            <person name="Ma J."/>
            <person name="Marques-Bonet T."/>
            <person name="Miller W."/>
            <person name="Murphy R."/>
            <person name="Pevzner P."/>
            <person name="Shapiro B."/>
            <person name="Steiner C."/>
            <person name="Tamazian G."/>
            <person name="Venkatesh B."/>
            <person name="Wang J."/>
            <person name="Wayne R."/>
            <person name="Wiley E."/>
            <person name="Yang H."/>
            <person name="Zhang G."/>
            <person name="Haussler D."/>
            <person name="Ryder O."/>
            <person name="O'Brien S.J."/>
        </authorList>
    </citation>
    <scope>NUCLEOTIDE SEQUENCE</scope>
</reference>
<reference evidence="13" key="4">
    <citation type="submission" date="2025-08" db="UniProtKB">
        <authorList>
            <consortium name="Ensembl"/>
        </authorList>
    </citation>
    <scope>IDENTIFICATION</scope>
</reference>
<dbReference type="Ensembl" id="ENSRFET00010033322.1">
    <property type="protein sequence ID" value="ENSRFEP00010030723.1"/>
    <property type="gene ID" value="ENSRFEG00010020349.1"/>
</dbReference>
<evidence type="ECO:0000256" key="5">
    <source>
        <dbReference type="ARBA" id="ARBA00022989"/>
    </source>
</evidence>
<feature type="region of interest" description="Disordered" evidence="10">
    <location>
        <begin position="1"/>
        <end position="32"/>
    </location>
</feature>
<dbReference type="InParanoid" id="A0A671G488"/>
<dbReference type="GO" id="GO:0007186">
    <property type="term" value="P:G protein-coupled receptor signaling pathway"/>
    <property type="evidence" value="ECO:0007669"/>
    <property type="project" value="Ensembl"/>
</dbReference>
<reference evidence="13 14" key="2">
    <citation type="journal article" date="2018" name="Annu Rev Anim Biosci">
        <title>Bat Biology, Genomes, and the Bat1K Project: To Generate Chromosome-Level Genomes for All Living Bat Species.</title>
        <authorList>
            <person name="Teeling E.C."/>
            <person name="Vernes S.C."/>
            <person name="Davalos L.M."/>
            <person name="Ray D.A."/>
            <person name="Gilbert M.T.P."/>
            <person name="Myers E."/>
        </authorList>
    </citation>
    <scope>NUCLEOTIDE SEQUENCE</scope>
</reference>
<evidence type="ECO:0000256" key="6">
    <source>
        <dbReference type="ARBA" id="ARBA00023030"/>
    </source>
</evidence>
<dbReference type="GO" id="GO:0032355">
    <property type="term" value="P:response to estradiol"/>
    <property type="evidence" value="ECO:0007669"/>
    <property type="project" value="Ensembl"/>
</dbReference>
<comment type="subcellular location">
    <subcellularLocation>
        <location evidence="1">Membrane</location>
        <topology evidence="1">Single-pass membrane protein</topology>
    </subcellularLocation>
</comment>
<feature type="compositionally biased region" description="Basic residues" evidence="10">
    <location>
        <begin position="154"/>
        <end position="173"/>
    </location>
</feature>
<dbReference type="InterPro" id="IPR000742">
    <property type="entry name" value="EGF"/>
</dbReference>
<evidence type="ECO:0000256" key="2">
    <source>
        <dbReference type="ARBA" id="ARBA00022536"/>
    </source>
</evidence>
<sequence>MEPLKIGINDSPQRQSPLPQRPRRRRAEGPMRALLLPPAPVVLSLVILGSASYASGLDVNDTHSARGEPFSGDHSADGFEATSRSEISSESEISPVSEIPSGRELSSGIDYDYAEEYDNEPQISVYIVDDSVRVEQVVKPKKNKTETEQTSDKPKRKKKRGRNGKNRRNKKKKNPCDAEFKNFCINGECKYIEHLETVTCKCPQDYFGERCGEKSMKTHSMVDSDLSKIALAVIAAFVTVVGFTAIAVVITILLRKRYVKEYKGEAEERKKLRQENGNTHTIA</sequence>
<dbReference type="GO" id="GO:0030297">
    <property type="term" value="F:transmembrane receptor protein tyrosine kinase activator activity"/>
    <property type="evidence" value="ECO:0007669"/>
    <property type="project" value="Ensembl"/>
</dbReference>
<dbReference type="AlphaFoldDB" id="A0A671G488"/>
<dbReference type="GO" id="GO:0038134">
    <property type="term" value="P:ERBB2-EGFR signaling pathway"/>
    <property type="evidence" value="ECO:0007669"/>
    <property type="project" value="Ensembl"/>
</dbReference>
<dbReference type="GO" id="GO:0005154">
    <property type="term" value="F:epidermal growth factor receptor binding"/>
    <property type="evidence" value="ECO:0007669"/>
    <property type="project" value="TreeGrafter"/>
</dbReference>
<dbReference type="Proteomes" id="UP000472240">
    <property type="component" value="Chromosome 5"/>
</dbReference>
<dbReference type="PROSITE" id="PS00022">
    <property type="entry name" value="EGF_1"/>
    <property type="match status" value="1"/>
</dbReference>
<keyword evidence="8 9" id="KW-1015">Disulfide bond</keyword>
<dbReference type="GO" id="GO:0016020">
    <property type="term" value="C:membrane"/>
    <property type="evidence" value="ECO:0007669"/>
    <property type="project" value="UniProtKB-SubCell"/>
</dbReference>
<feature type="transmembrane region" description="Helical" evidence="11">
    <location>
        <begin position="229"/>
        <end position="254"/>
    </location>
</feature>
<evidence type="ECO:0000256" key="8">
    <source>
        <dbReference type="ARBA" id="ARBA00023157"/>
    </source>
</evidence>
<evidence type="ECO:0000256" key="1">
    <source>
        <dbReference type="ARBA" id="ARBA00004167"/>
    </source>
</evidence>
<dbReference type="GO" id="GO:0005615">
    <property type="term" value="C:extracellular space"/>
    <property type="evidence" value="ECO:0007669"/>
    <property type="project" value="Ensembl"/>
</dbReference>
<dbReference type="GeneTree" id="ENSGT00940000160696"/>
<dbReference type="SUPFAM" id="SSF57196">
    <property type="entry name" value="EGF/Laminin"/>
    <property type="match status" value="1"/>
</dbReference>
<gene>
    <name evidence="13" type="primary">AREG</name>
</gene>
<dbReference type="FunCoup" id="A0A671G488">
    <property type="interactions" value="29"/>
</dbReference>
<feature type="domain" description="EGF-like" evidence="12">
    <location>
        <begin position="172"/>
        <end position="212"/>
    </location>
</feature>
<evidence type="ECO:0000256" key="11">
    <source>
        <dbReference type="SAM" id="Phobius"/>
    </source>
</evidence>
<reference evidence="13" key="5">
    <citation type="submission" date="2025-09" db="UniProtKB">
        <authorList>
            <consortium name="Ensembl"/>
        </authorList>
    </citation>
    <scope>IDENTIFICATION</scope>
</reference>
<feature type="disulfide bond" evidence="9">
    <location>
        <begin position="202"/>
        <end position="211"/>
    </location>
</feature>
<evidence type="ECO:0000256" key="9">
    <source>
        <dbReference type="PROSITE-ProRule" id="PRU00076"/>
    </source>
</evidence>
<evidence type="ECO:0000256" key="7">
    <source>
        <dbReference type="ARBA" id="ARBA00023136"/>
    </source>
</evidence>
<proteinExistence type="predicted"/>
<dbReference type="GO" id="GO:0009986">
    <property type="term" value="C:cell surface"/>
    <property type="evidence" value="ECO:0007669"/>
    <property type="project" value="Ensembl"/>
</dbReference>
<evidence type="ECO:0000313" key="14">
    <source>
        <dbReference type="Proteomes" id="UP000472240"/>
    </source>
</evidence>
<feature type="compositionally biased region" description="Low complexity" evidence="10">
    <location>
        <begin position="84"/>
        <end position="100"/>
    </location>
</feature>
<keyword evidence="6" id="KW-0339">Growth factor</keyword>
<dbReference type="GO" id="GO:0005737">
    <property type="term" value="C:cytoplasm"/>
    <property type="evidence" value="ECO:0007669"/>
    <property type="project" value="Ensembl"/>
</dbReference>
<keyword evidence="5 11" id="KW-1133">Transmembrane helix</keyword>
<evidence type="ECO:0000256" key="3">
    <source>
        <dbReference type="ARBA" id="ARBA00022692"/>
    </source>
</evidence>
<dbReference type="GO" id="GO:0008083">
    <property type="term" value="F:growth factor activity"/>
    <property type="evidence" value="ECO:0007669"/>
    <property type="project" value="UniProtKB-KW"/>
</dbReference>
<keyword evidence="3 11" id="KW-0812">Transmembrane</keyword>
<dbReference type="GO" id="GO:0060744">
    <property type="term" value="P:mammary gland branching involved in thelarche"/>
    <property type="evidence" value="ECO:0007669"/>
    <property type="project" value="Ensembl"/>
</dbReference>
<dbReference type="FunFam" id="2.10.25.10:FF:000158">
    <property type="entry name" value="proheparin-binding EGF-like growth factor"/>
    <property type="match status" value="1"/>
</dbReference>
<feature type="region of interest" description="Disordered" evidence="10">
    <location>
        <begin position="138"/>
        <end position="174"/>
    </location>
</feature>
<dbReference type="GO" id="GO:0060749">
    <property type="term" value="P:mammary gland alveolus development"/>
    <property type="evidence" value="ECO:0007669"/>
    <property type="project" value="Ensembl"/>
</dbReference>
<dbReference type="OMA" id="INGECKY"/>
<keyword evidence="2 9" id="KW-0245">EGF-like domain</keyword>
<keyword evidence="14" id="KW-1185">Reference proteome</keyword>
<evidence type="ECO:0000259" key="12">
    <source>
        <dbReference type="PROSITE" id="PS50026"/>
    </source>
</evidence>
<comment type="caution">
    <text evidence="9">Lacks conserved residue(s) required for the propagation of feature annotation.</text>
</comment>